<proteinExistence type="predicted"/>
<evidence type="ECO:0000313" key="2">
    <source>
        <dbReference type="EMBL" id="QBB71818.1"/>
    </source>
</evidence>
<dbReference type="KEGG" id="xbc:ELE36_16450"/>
<evidence type="ECO:0000313" key="3">
    <source>
        <dbReference type="Proteomes" id="UP000291562"/>
    </source>
</evidence>
<accession>A0A411HMW0</accession>
<sequence>MPVCRRSVRQSMRSSNVSRPTSPRSRSIAMLVETQRQQFLEAMGVDVYVLRSRIESPITSIDAIIDAEKTPASVAMQQPRLAIVCERADGNSHEVFERQAALILRALGVDATQIEWLFADAKQLEQTPPALNIWLVLGEHLARVLGQQLSTQQQNASVIAVALSLPNALRGAANKSAFWQALKPIARALRKLAASAPASPAQH</sequence>
<feature type="compositionally biased region" description="Polar residues" evidence="1">
    <location>
        <begin position="9"/>
        <end position="25"/>
    </location>
</feature>
<dbReference type="AlphaFoldDB" id="A0A411HMW0"/>
<name>A0A411HMW0_9GAMM</name>
<reference evidence="2 3" key="1">
    <citation type="submission" date="2019-01" db="EMBL/GenBank/DDBJ databases">
        <title>Pseudolysobacter antarctica gen. nov., sp. nov., isolated from Fildes Peninsula, Antarctica.</title>
        <authorList>
            <person name="Wei Z."/>
            <person name="Peng F."/>
        </authorList>
    </citation>
    <scope>NUCLEOTIDE SEQUENCE [LARGE SCALE GENOMIC DNA]</scope>
    <source>
        <strain evidence="2 3">AQ6-296</strain>
    </source>
</reference>
<keyword evidence="3" id="KW-1185">Reference proteome</keyword>
<dbReference type="Proteomes" id="UP000291562">
    <property type="component" value="Chromosome"/>
</dbReference>
<dbReference type="OrthoDB" id="5955197at2"/>
<evidence type="ECO:0000256" key="1">
    <source>
        <dbReference type="SAM" id="MobiDB-lite"/>
    </source>
</evidence>
<dbReference type="EMBL" id="CP035704">
    <property type="protein sequence ID" value="QBB71818.1"/>
    <property type="molecule type" value="Genomic_DNA"/>
</dbReference>
<gene>
    <name evidence="2" type="ORF">ELE36_16450</name>
</gene>
<feature type="region of interest" description="Disordered" evidence="1">
    <location>
        <begin position="1"/>
        <end position="25"/>
    </location>
</feature>
<protein>
    <submittedName>
        <fullName evidence="2">Uncharacterized protein</fullName>
    </submittedName>
</protein>
<organism evidence="2 3">
    <name type="scientific">Pseudolysobacter antarcticus</name>
    <dbReference type="NCBI Taxonomy" id="2511995"/>
    <lineage>
        <taxon>Bacteria</taxon>
        <taxon>Pseudomonadati</taxon>
        <taxon>Pseudomonadota</taxon>
        <taxon>Gammaproteobacteria</taxon>
        <taxon>Lysobacterales</taxon>
        <taxon>Rhodanobacteraceae</taxon>
        <taxon>Pseudolysobacter</taxon>
    </lineage>
</organism>